<dbReference type="PANTHER" id="PTHR30203:SF29">
    <property type="entry name" value="PROTEIN CYAE"/>
    <property type="match status" value="1"/>
</dbReference>
<accession>A0A127JT35</accession>
<keyword evidence="2" id="KW-0732">Signal</keyword>
<keyword evidence="2" id="KW-0449">Lipoprotein</keyword>
<keyword evidence="4" id="KW-1185">Reference proteome</keyword>
<dbReference type="AlphaFoldDB" id="A0A127JT35"/>
<proteinExistence type="inferred from homology"/>
<reference evidence="3 4" key="1">
    <citation type="journal article" date="2014" name="Int. J. Syst. Evol. Microbiol.">
        <title>Ramlibacter solisilvae sp. nov., isolated from forest soil, and emended description of the genus Ramlibacter.</title>
        <authorList>
            <person name="Lee H.J."/>
            <person name="Lee S.H."/>
            <person name="Lee S.S."/>
            <person name="Lee J.S."/>
            <person name="Kim Y."/>
            <person name="Kim S.C."/>
            <person name="Jeon C.O."/>
        </authorList>
    </citation>
    <scope>NUCLEOTIDE SEQUENCE [LARGE SCALE GENOMIC DNA]</scope>
    <source>
        <strain evidence="3 4">5-10</strain>
    </source>
</reference>
<dbReference type="PROSITE" id="PS51257">
    <property type="entry name" value="PROKAR_LIPOPROTEIN"/>
    <property type="match status" value="1"/>
</dbReference>
<protein>
    <submittedName>
        <fullName evidence="3">RND transporter</fullName>
    </submittedName>
</protein>
<dbReference type="Proteomes" id="UP000070433">
    <property type="component" value="Chromosome"/>
</dbReference>
<dbReference type="GO" id="GO:0005886">
    <property type="term" value="C:plasma membrane"/>
    <property type="evidence" value="ECO:0007669"/>
    <property type="project" value="UniProtKB-SubCell"/>
</dbReference>
<dbReference type="Gene3D" id="2.20.200.10">
    <property type="entry name" value="Outer membrane efflux proteins (OEP)"/>
    <property type="match status" value="1"/>
</dbReference>
<dbReference type="SUPFAM" id="SSF56954">
    <property type="entry name" value="Outer membrane efflux proteins (OEP)"/>
    <property type="match status" value="1"/>
</dbReference>
<dbReference type="EMBL" id="CP010951">
    <property type="protein sequence ID" value="AMO23106.1"/>
    <property type="molecule type" value="Genomic_DNA"/>
</dbReference>
<dbReference type="Gene3D" id="1.20.1600.10">
    <property type="entry name" value="Outer membrane efflux proteins (OEP)"/>
    <property type="match status" value="1"/>
</dbReference>
<comment type="similarity">
    <text evidence="1 2">Belongs to the outer membrane factor (OMF) (TC 1.B.17) family.</text>
</comment>
<evidence type="ECO:0000256" key="2">
    <source>
        <dbReference type="RuleBase" id="RU362097"/>
    </source>
</evidence>
<keyword evidence="2" id="KW-0812">Transmembrane</keyword>
<dbReference type="Pfam" id="PF02321">
    <property type="entry name" value="OEP"/>
    <property type="match status" value="2"/>
</dbReference>
<evidence type="ECO:0000313" key="4">
    <source>
        <dbReference type="Proteomes" id="UP000070433"/>
    </source>
</evidence>
<gene>
    <name evidence="3" type="ORF">UC35_09635</name>
</gene>
<keyword evidence="2" id="KW-0564">Palmitate</keyword>
<feature type="chain" id="PRO_5007356370" evidence="2">
    <location>
        <begin position="28"/>
        <end position="470"/>
    </location>
</feature>
<dbReference type="RefSeq" id="WP_061498561.1">
    <property type="nucleotide sequence ID" value="NZ_CP010951.1"/>
</dbReference>
<dbReference type="NCBIfam" id="TIGR01845">
    <property type="entry name" value="outer_NodT"/>
    <property type="match status" value="1"/>
</dbReference>
<name>A0A127JT35_9BURK</name>
<dbReference type="InterPro" id="IPR010131">
    <property type="entry name" value="MdtP/NodT-like"/>
</dbReference>
<evidence type="ECO:0000256" key="1">
    <source>
        <dbReference type="ARBA" id="ARBA00007613"/>
    </source>
</evidence>
<evidence type="ECO:0000313" key="3">
    <source>
        <dbReference type="EMBL" id="AMO23106.1"/>
    </source>
</evidence>
<feature type="signal peptide" evidence="2">
    <location>
        <begin position="1"/>
        <end position="27"/>
    </location>
</feature>
<dbReference type="PATRIC" id="fig|94132.3.peg.1962"/>
<dbReference type="InterPro" id="IPR003423">
    <property type="entry name" value="OMP_efflux"/>
</dbReference>
<keyword evidence="2" id="KW-0472">Membrane</keyword>
<dbReference type="OrthoDB" id="9770517at2"/>
<dbReference type="PANTHER" id="PTHR30203">
    <property type="entry name" value="OUTER MEMBRANE CATION EFFLUX PROTEIN"/>
    <property type="match status" value="1"/>
</dbReference>
<sequence length="470" mass="49271">MKRTLCMAALVAAALSGCAVSRPPAQAPAAVPGEWQAPLPHNGAVPELSQWWRQFDDPLLVDLVDAAQAVSPTVASARSRIEQVRAARVAAGAALLPAVDAFASAERGNSQPPLPLLTVTQAGLQASWEIDLFGGNRAAADAAQARLIGAHAGWHEARVSVAAETALSYIGLRTCQLQLAIADNDAQSRAETARLADLSERAGFTAPATAALARASASEGAARARQQRAQCEIEVKALVALTALPEPQLRSRLTAPGPGPARTAVLMNVASVPAQVLAQRPDIYQAELEVAAASADVGSARAQRFPRLSLSGSIAAGVVRTGGVNTDAQTWSVGPLALSLPVFDGGRRAADVDAAQARYEEAAALYRARVRNAVREVEESLVTLESTRAREEDVQRAVDGYRVSFAATQARWQGGLASLVELEEVRRTLLVAELTLVGLQRDRSAAWIALYRAVGGGWARPAAETALAQP</sequence>
<dbReference type="GO" id="GO:0015562">
    <property type="term" value="F:efflux transmembrane transporter activity"/>
    <property type="evidence" value="ECO:0007669"/>
    <property type="project" value="InterPro"/>
</dbReference>
<organism evidence="3 4">
    <name type="scientific">Ramlibacter tataouinensis</name>
    <dbReference type="NCBI Taxonomy" id="94132"/>
    <lineage>
        <taxon>Bacteria</taxon>
        <taxon>Pseudomonadati</taxon>
        <taxon>Pseudomonadota</taxon>
        <taxon>Betaproteobacteria</taxon>
        <taxon>Burkholderiales</taxon>
        <taxon>Comamonadaceae</taxon>
        <taxon>Ramlibacter</taxon>
    </lineage>
</organism>
<comment type="subcellular location">
    <subcellularLocation>
        <location evidence="2">Cell membrane</location>
        <topology evidence="2">Lipid-anchor</topology>
    </subcellularLocation>
</comment>
<keyword evidence="2" id="KW-1134">Transmembrane beta strand</keyword>